<feature type="transmembrane region" description="Helical" evidence="2">
    <location>
        <begin position="433"/>
        <end position="452"/>
    </location>
</feature>
<evidence type="ECO:0000313" key="4">
    <source>
        <dbReference type="Proteomes" id="UP000011534"/>
    </source>
</evidence>
<feature type="transmembrane region" description="Helical" evidence="2">
    <location>
        <begin position="213"/>
        <end position="232"/>
    </location>
</feature>
<proteinExistence type="predicted"/>
<keyword evidence="2" id="KW-0812">Transmembrane</keyword>
<keyword evidence="2" id="KW-0472">Membrane</keyword>
<dbReference type="AlphaFoldDB" id="M0IYK9"/>
<dbReference type="OrthoDB" id="220795at2157"/>
<evidence type="ECO:0000313" key="3">
    <source>
        <dbReference type="EMBL" id="EMA01821.1"/>
    </source>
</evidence>
<feature type="transmembrane region" description="Helical" evidence="2">
    <location>
        <begin position="253"/>
        <end position="274"/>
    </location>
</feature>
<dbReference type="Proteomes" id="UP000011534">
    <property type="component" value="Unassembled WGS sequence"/>
</dbReference>
<evidence type="ECO:0000256" key="2">
    <source>
        <dbReference type="SAM" id="Phobius"/>
    </source>
</evidence>
<keyword evidence="4" id="KW-1185">Reference proteome</keyword>
<dbReference type="RefSeq" id="WP_004517857.1">
    <property type="nucleotide sequence ID" value="NZ_AOLQ01000065.1"/>
</dbReference>
<sequence>MRRGVAVVVSLLVATTLLAPAVAAQANETATATPRPASDWTPPGPFERSDLTTGGVHDAEAPPSVRNLGEPISGSVGVRHSPPSPLQTSMNWADPGTNIQSDRIQLYGTAYGDAVGEYELVVVYWNDHTRSTENGTQFQYAANQSVQRVSFNMSAGYNQIPIGLYSHYNDRVQMTMWLERDGERVDGARWTYEHRSNPLTAAPGTDINSKGDLWRWGAMNILLPAIPGIFVGRKAAVHFLDRTVTSARKGTTWWLFILGFLALLLLIAATWQTAAVLSKAPYIAGLSIAVLSFVAMLGIRDQDVEKAEFNQKDLESVTAVSGDESKDAREEEILLRDIVRRDGKVYMPATGIRPFLARYWADAASVDESELETVNNAKGDVSKKYEIDPVADETLHHKPARLEFSPTIVTEPDDDAEPPESTLDKLLSPLGRLNWPFIATAVGGGFIAYHGLLAAFGVPSLAMLGGLLPGVVSGYTARDGELSFEPAPYHFSEARAVLAHERATYREASTFEDLHELVADQDFETIEQINDVIETLRDRFGENIRDSWEIDETQSTTQNQGVGDD</sequence>
<name>M0IYK9_HALVA</name>
<comment type="caution">
    <text evidence="3">The sequence shown here is derived from an EMBL/GenBank/DDBJ whole genome shotgun (WGS) entry which is preliminary data.</text>
</comment>
<protein>
    <submittedName>
        <fullName evidence="3">Uncharacterized protein</fullName>
    </submittedName>
</protein>
<evidence type="ECO:0000256" key="1">
    <source>
        <dbReference type="SAM" id="MobiDB-lite"/>
    </source>
</evidence>
<feature type="transmembrane region" description="Helical" evidence="2">
    <location>
        <begin position="280"/>
        <end position="299"/>
    </location>
</feature>
<feature type="region of interest" description="Disordered" evidence="1">
    <location>
        <begin position="27"/>
        <end position="92"/>
    </location>
</feature>
<dbReference type="EMBL" id="AOLQ01000065">
    <property type="protein sequence ID" value="EMA01821.1"/>
    <property type="molecule type" value="Genomic_DNA"/>
</dbReference>
<reference evidence="3 4" key="1">
    <citation type="journal article" date="2014" name="PLoS Genet.">
        <title>Phylogenetically driven sequencing of extremely halophilic archaea reveals strategies for static and dynamic osmo-response.</title>
        <authorList>
            <person name="Becker E.A."/>
            <person name="Seitzer P.M."/>
            <person name="Tritt A."/>
            <person name="Larsen D."/>
            <person name="Krusor M."/>
            <person name="Yao A.I."/>
            <person name="Wu D."/>
            <person name="Madern D."/>
            <person name="Eisen J.A."/>
            <person name="Darling A.E."/>
            <person name="Facciotti M.T."/>
        </authorList>
    </citation>
    <scope>NUCLEOTIDE SEQUENCE [LARGE SCALE GENOMIC DNA]</scope>
    <source>
        <strain evidence="3 4">ATCC 29715</strain>
    </source>
</reference>
<gene>
    <name evidence="3" type="ORF">C437_15416</name>
</gene>
<accession>M0IYK9</accession>
<dbReference type="PATRIC" id="fig|662477.6.peg.3004"/>
<keyword evidence="2" id="KW-1133">Transmembrane helix</keyword>
<organism evidence="3 4">
    <name type="scientific">Haloarcula vallismortis ATCC 29715</name>
    <dbReference type="NCBI Taxonomy" id="662477"/>
    <lineage>
        <taxon>Archaea</taxon>
        <taxon>Methanobacteriati</taxon>
        <taxon>Methanobacteriota</taxon>
        <taxon>Stenosarchaea group</taxon>
        <taxon>Halobacteria</taxon>
        <taxon>Halobacteriales</taxon>
        <taxon>Haloarculaceae</taxon>
        <taxon>Haloarcula</taxon>
    </lineage>
</organism>